<feature type="compositionally biased region" description="Basic residues" evidence="1">
    <location>
        <begin position="63"/>
        <end position="72"/>
    </location>
</feature>
<sequence>MLKRSNRQTGQQQVVVDRPCLDGQSLDAAASFTLSSQADKEARPCPLSFSSKEARSDSTNDRHRSRSRVNAA</sequence>
<evidence type="ECO:0000313" key="3">
    <source>
        <dbReference type="Proteomes" id="UP000041254"/>
    </source>
</evidence>
<organism evidence="2 3">
    <name type="scientific">Vitrella brassicaformis (strain CCMP3155)</name>
    <dbReference type="NCBI Taxonomy" id="1169540"/>
    <lineage>
        <taxon>Eukaryota</taxon>
        <taxon>Sar</taxon>
        <taxon>Alveolata</taxon>
        <taxon>Colpodellida</taxon>
        <taxon>Vitrellaceae</taxon>
        <taxon>Vitrella</taxon>
    </lineage>
</organism>
<reference evidence="2 3" key="1">
    <citation type="submission" date="2014-11" db="EMBL/GenBank/DDBJ databases">
        <authorList>
            <person name="Zhu J."/>
            <person name="Qi W."/>
            <person name="Song R."/>
        </authorList>
    </citation>
    <scope>NUCLEOTIDE SEQUENCE [LARGE SCALE GENOMIC DNA]</scope>
</reference>
<dbReference type="VEuPathDB" id="CryptoDB:Vbra_101"/>
<name>A0A0G4FKR6_VITBC</name>
<feature type="region of interest" description="Disordered" evidence="1">
    <location>
        <begin position="34"/>
        <end position="72"/>
    </location>
</feature>
<proteinExistence type="predicted"/>
<gene>
    <name evidence="2" type="ORF">Vbra_101</name>
</gene>
<evidence type="ECO:0000313" key="2">
    <source>
        <dbReference type="EMBL" id="CEM13937.1"/>
    </source>
</evidence>
<evidence type="ECO:0000256" key="1">
    <source>
        <dbReference type="SAM" id="MobiDB-lite"/>
    </source>
</evidence>
<dbReference type="EMBL" id="CDMY01000449">
    <property type="protein sequence ID" value="CEM13937.1"/>
    <property type="molecule type" value="Genomic_DNA"/>
</dbReference>
<dbReference type="Proteomes" id="UP000041254">
    <property type="component" value="Unassembled WGS sequence"/>
</dbReference>
<protein>
    <submittedName>
        <fullName evidence="2">Uncharacterized protein</fullName>
    </submittedName>
</protein>
<dbReference type="AlphaFoldDB" id="A0A0G4FKR6"/>
<keyword evidence="3" id="KW-1185">Reference proteome</keyword>
<feature type="compositionally biased region" description="Basic and acidic residues" evidence="1">
    <location>
        <begin position="52"/>
        <end position="62"/>
    </location>
</feature>
<dbReference type="InParanoid" id="A0A0G4FKR6"/>
<accession>A0A0G4FKR6</accession>